<feature type="region of interest" description="Disordered" evidence="1">
    <location>
        <begin position="1"/>
        <end position="43"/>
    </location>
</feature>
<proteinExistence type="predicted"/>
<name>A0AAN6Y4X5_9PEZI</name>
<evidence type="ECO:0000313" key="2">
    <source>
        <dbReference type="EMBL" id="KAK4212733.1"/>
    </source>
</evidence>
<organism evidence="2 3">
    <name type="scientific">Rhypophila decipiens</name>
    <dbReference type="NCBI Taxonomy" id="261697"/>
    <lineage>
        <taxon>Eukaryota</taxon>
        <taxon>Fungi</taxon>
        <taxon>Dikarya</taxon>
        <taxon>Ascomycota</taxon>
        <taxon>Pezizomycotina</taxon>
        <taxon>Sordariomycetes</taxon>
        <taxon>Sordariomycetidae</taxon>
        <taxon>Sordariales</taxon>
        <taxon>Naviculisporaceae</taxon>
        <taxon>Rhypophila</taxon>
    </lineage>
</organism>
<feature type="compositionally biased region" description="Low complexity" evidence="1">
    <location>
        <begin position="1"/>
        <end position="31"/>
    </location>
</feature>
<evidence type="ECO:0000313" key="3">
    <source>
        <dbReference type="Proteomes" id="UP001301769"/>
    </source>
</evidence>
<keyword evidence="3" id="KW-1185">Reference proteome</keyword>
<accession>A0AAN6Y4X5</accession>
<sequence length="95" mass="10223">MAGSSSNNGNSNKSSSGNGKSNTSKNNSSSAGNGGANARTQPISDYEFLKPWGGMENFMNSHGLRMWNPEDVDEAHQIIDMMREQGGHGRSPYRS</sequence>
<evidence type="ECO:0000256" key="1">
    <source>
        <dbReference type="SAM" id="MobiDB-lite"/>
    </source>
</evidence>
<reference evidence="2" key="2">
    <citation type="submission" date="2023-05" db="EMBL/GenBank/DDBJ databases">
        <authorList>
            <consortium name="Lawrence Berkeley National Laboratory"/>
            <person name="Steindorff A."/>
            <person name="Hensen N."/>
            <person name="Bonometti L."/>
            <person name="Westerberg I."/>
            <person name="Brannstrom I.O."/>
            <person name="Guillou S."/>
            <person name="Cros-Aarteil S."/>
            <person name="Calhoun S."/>
            <person name="Haridas S."/>
            <person name="Kuo A."/>
            <person name="Mondo S."/>
            <person name="Pangilinan J."/>
            <person name="Riley R."/>
            <person name="Labutti K."/>
            <person name="Andreopoulos B."/>
            <person name="Lipzen A."/>
            <person name="Chen C."/>
            <person name="Yanf M."/>
            <person name="Daum C."/>
            <person name="Ng V."/>
            <person name="Clum A."/>
            <person name="Ohm R."/>
            <person name="Martin F."/>
            <person name="Silar P."/>
            <person name="Natvig D."/>
            <person name="Lalanne C."/>
            <person name="Gautier V."/>
            <person name="Ament-Velasquez S.L."/>
            <person name="Kruys A."/>
            <person name="Hutchinson M.I."/>
            <person name="Powell A.J."/>
            <person name="Barry K."/>
            <person name="Miller A.N."/>
            <person name="Grigoriev I.V."/>
            <person name="Debuchy R."/>
            <person name="Gladieux P."/>
            <person name="Thoren M.H."/>
            <person name="Johannesson H."/>
        </authorList>
    </citation>
    <scope>NUCLEOTIDE SEQUENCE</scope>
    <source>
        <strain evidence="2">PSN293</strain>
    </source>
</reference>
<reference evidence="2" key="1">
    <citation type="journal article" date="2023" name="Mol. Phylogenet. Evol.">
        <title>Genome-scale phylogeny and comparative genomics of the fungal order Sordariales.</title>
        <authorList>
            <person name="Hensen N."/>
            <person name="Bonometti L."/>
            <person name="Westerberg I."/>
            <person name="Brannstrom I.O."/>
            <person name="Guillou S."/>
            <person name="Cros-Aarteil S."/>
            <person name="Calhoun S."/>
            <person name="Haridas S."/>
            <person name="Kuo A."/>
            <person name="Mondo S."/>
            <person name="Pangilinan J."/>
            <person name="Riley R."/>
            <person name="LaButti K."/>
            <person name="Andreopoulos B."/>
            <person name="Lipzen A."/>
            <person name="Chen C."/>
            <person name="Yan M."/>
            <person name="Daum C."/>
            <person name="Ng V."/>
            <person name="Clum A."/>
            <person name="Steindorff A."/>
            <person name="Ohm R.A."/>
            <person name="Martin F."/>
            <person name="Silar P."/>
            <person name="Natvig D.O."/>
            <person name="Lalanne C."/>
            <person name="Gautier V."/>
            <person name="Ament-Velasquez S.L."/>
            <person name="Kruys A."/>
            <person name="Hutchinson M.I."/>
            <person name="Powell A.J."/>
            <person name="Barry K."/>
            <person name="Miller A.N."/>
            <person name="Grigoriev I.V."/>
            <person name="Debuchy R."/>
            <person name="Gladieux P."/>
            <person name="Hiltunen Thoren M."/>
            <person name="Johannesson H."/>
        </authorList>
    </citation>
    <scope>NUCLEOTIDE SEQUENCE</scope>
    <source>
        <strain evidence="2">PSN293</strain>
    </source>
</reference>
<dbReference type="EMBL" id="MU858122">
    <property type="protein sequence ID" value="KAK4212733.1"/>
    <property type="molecule type" value="Genomic_DNA"/>
</dbReference>
<dbReference type="AlphaFoldDB" id="A0AAN6Y4X5"/>
<dbReference type="Proteomes" id="UP001301769">
    <property type="component" value="Unassembled WGS sequence"/>
</dbReference>
<protein>
    <submittedName>
        <fullName evidence="2">Uncharacterized protein</fullName>
    </submittedName>
</protein>
<comment type="caution">
    <text evidence="2">The sequence shown here is derived from an EMBL/GenBank/DDBJ whole genome shotgun (WGS) entry which is preliminary data.</text>
</comment>
<gene>
    <name evidence="2" type="ORF">QBC37DRAFT_187456</name>
</gene>